<accession>A0AA37XGM5</accession>
<keyword evidence="3" id="KW-1185">Reference proteome</keyword>
<gene>
    <name evidence="2" type="ORF">GCM10025875_24140</name>
</gene>
<reference evidence="2" key="1">
    <citation type="journal article" date="2014" name="Int. J. Syst. Evol. Microbiol.">
        <title>Complete genome sequence of Corynebacterium casei LMG S-19264T (=DSM 44701T), isolated from a smear-ripened cheese.</title>
        <authorList>
            <consortium name="US DOE Joint Genome Institute (JGI-PGF)"/>
            <person name="Walter F."/>
            <person name="Albersmeier A."/>
            <person name="Kalinowski J."/>
            <person name="Ruckert C."/>
        </authorList>
    </citation>
    <scope>NUCLEOTIDE SEQUENCE</scope>
    <source>
        <strain evidence="2">NBRC 112290</strain>
    </source>
</reference>
<dbReference type="EMBL" id="BSUM01000001">
    <property type="protein sequence ID" value="GMA32422.1"/>
    <property type="molecule type" value="Genomic_DNA"/>
</dbReference>
<comment type="caution">
    <text evidence="2">The sequence shown here is derived from an EMBL/GenBank/DDBJ whole genome shotgun (WGS) entry which is preliminary data.</text>
</comment>
<dbReference type="RefSeq" id="WP_284251118.1">
    <property type="nucleotide sequence ID" value="NZ_BSUM01000001.1"/>
</dbReference>
<evidence type="ECO:0000256" key="1">
    <source>
        <dbReference type="SAM" id="MobiDB-lite"/>
    </source>
</evidence>
<proteinExistence type="predicted"/>
<feature type="region of interest" description="Disordered" evidence="1">
    <location>
        <begin position="1"/>
        <end position="71"/>
    </location>
</feature>
<reference evidence="2" key="2">
    <citation type="submission" date="2023-02" db="EMBL/GenBank/DDBJ databases">
        <authorList>
            <person name="Sun Q."/>
            <person name="Mori K."/>
        </authorList>
    </citation>
    <scope>NUCLEOTIDE SEQUENCE</scope>
    <source>
        <strain evidence="2">NBRC 112290</strain>
    </source>
</reference>
<organism evidence="2 3">
    <name type="scientific">Litorihabitans aurantiacus</name>
    <dbReference type="NCBI Taxonomy" id="1930061"/>
    <lineage>
        <taxon>Bacteria</taxon>
        <taxon>Bacillati</taxon>
        <taxon>Actinomycetota</taxon>
        <taxon>Actinomycetes</taxon>
        <taxon>Micrococcales</taxon>
        <taxon>Beutenbergiaceae</taxon>
        <taxon>Litorihabitans</taxon>
    </lineage>
</organism>
<dbReference type="AlphaFoldDB" id="A0AA37XGM5"/>
<protein>
    <submittedName>
        <fullName evidence="2">Uncharacterized protein</fullName>
    </submittedName>
</protein>
<evidence type="ECO:0000313" key="2">
    <source>
        <dbReference type="EMBL" id="GMA32422.1"/>
    </source>
</evidence>
<sequence>MSTPERDPEPAADAAAADTDAAAEETPVATADDTTATAPADRTQVVPEATPRRRASTTSSSSRTVSPWTPR</sequence>
<feature type="compositionally biased region" description="Low complexity" evidence="1">
    <location>
        <begin position="56"/>
        <end position="71"/>
    </location>
</feature>
<dbReference type="Proteomes" id="UP001157161">
    <property type="component" value="Unassembled WGS sequence"/>
</dbReference>
<name>A0AA37XGM5_9MICO</name>
<feature type="compositionally biased region" description="Low complexity" evidence="1">
    <location>
        <begin position="11"/>
        <end position="41"/>
    </location>
</feature>
<evidence type="ECO:0000313" key="3">
    <source>
        <dbReference type="Proteomes" id="UP001157161"/>
    </source>
</evidence>